<evidence type="ECO:0000256" key="1">
    <source>
        <dbReference type="ARBA" id="ARBA00022679"/>
    </source>
</evidence>
<organism evidence="4 5">
    <name type="scientific">Paragemmobacter aquarius</name>
    <dbReference type="NCBI Taxonomy" id="2169400"/>
    <lineage>
        <taxon>Bacteria</taxon>
        <taxon>Pseudomonadati</taxon>
        <taxon>Pseudomonadota</taxon>
        <taxon>Alphaproteobacteria</taxon>
        <taxon>Rhodobacterales</taxon>
        <taxon>Paracoccaceae</taxon>
        <taxon>Paragemmobacter</taxon>
    </lineage>
</organism>
<evidence type="ECO:0000259" key="3">
    <source>
        <dbReference type="PROSITE" id="PS51186"/>
    </source>
</evidence>
<proteinExistence type="predicted"/>
<dbReference type="PROSITE" id="PS51186">
    <property type="entry name" value="GNAT"/>
    <property type="match status" value="1"/>
</dbReference>
<name>A0A2S0UJE8_9RHOB</name>
<evidence type="ECO:0000313" key="4">
    <source>
        <dbReference type="EMBL" id="AWB47952.1"/>
    </source>
</evidence>
<protein>
    <submittedName>
        <fullName evidence="4">GNAT family N-acetyltransferase</fullName>
    </submittedName>
</protein>
<dbReference type="PANTHER" id="PTHR43072">
    <property type="entry name" value="N-ACETYLTRANSFERASE"/>
    <property type="match status" value="1"/>
</dbReference>
<evidence type="ECO:0000256" key="2">
    <source>
        <dbReference type="ARBA" id="ARBA00023315"/>
    </source>
</evidence>
<accession>A0A2S0UJE8</accession>
<gene>
    <name evidence="4" type="ORF">HYN69_04970</name>
</gene>
<dbReference type="OrthoDB" id="5459937at2"/>
<keyword evidence="2" id="KW-0012">Acyltransferase</keyword>
<dbReference type="Proteomes" id="UP000244496">
    <property type="component" value="Chromosome"/>
</dbReference>
<dbReference type="PANTHER" id="PTHR43072:SF23">
    <property type="entry name" value="UPF0039 PROTEIN C11D3.02C"/>
    <property type="match status" value="1"/>
</dbReference>
<dbReference type="KEGG" id="geh:HYN69_04970"/>
<dbReference type="InterPro" id="IPR016181">
    <property type="entry name" value="Acyl_CoA_acyltransferase"/>
</dbReference>
<dbReference type="Pfam" id="PF00583">
    <property type="entry name" value="Acetyltransf_1"/>
    <property type="match status" value="1"/>
</dbReference>
<dbReference type="SUPFAM" id="SSF55729">
    <property type="entry name" value="Acyl-CoA N-acyltransferases (Nat)"/>
    <property type="match status" value="1"/>
</dbReference>
<sequence>MIRDATPADSAAIAAIWNPVIRDTAATFNSAEKSPAEIAQTIVTRQTEGHAFLIATNGETLLGFASFSQFRGGIGYARTMEHTIILAPAAIGQGTGRALMQSLESRARTAGAHSLFAGVSAENPAGLAFHTRMGFAEVARLQQVGYKFGRYMDLVLMQKFLS</sequence>
<dbReference type="EMBL" id="CP028918">
    <property type="protein sequence ID" value="AWB47952.1"/>
    <property type="molecule type" value="Genomic_DNA"/>
</dbReference>
<dbReference type="Gene3D" id="3.40.630.30">
    <property type="match status" value="1"/>
</dbReference>
<dbReference type="GO" id="GO:0016747">
    <property type="term" value="F:acyltransferase activity, transferring groups other than amino-acyl groups"/>
    <property type="evidence" value="ECO:0007669"/>
    <property type="project" value="InterPro"/>
</dbReference>
<keyword evidence="5" id="KW-1185">Reference proteome</keyword>
<reference evidence="4 5" key="1">
    <citation type="submission" date="2018-04" db="EMBL/GenBank/DDBJ databases">
        <title>Genome sequencing of Gemmobacter.</title>
        <authorList>
            <person name="Yi H."/>
            <person name="Baek M.-G."/>
        </authorList>
    </citation>
    <scope>NUCLEOTIDE SEQUENCE [LARGE SCALE GENOMIC DNA]</scope>
    <source>
        <strain evidence="4 5">HYN0069</strain>
    </source>
</reference>
<dbReference type="AlphaFoldDB" id="A0A2S0UJE8"/>
<keyword evidence="1 4" id="KW-0808">Transferase</keyword>
<dbReference type="InterPro" id="IPR000182">
    <property type="entry name" value="GNAT_dom"/>
</dbReference>
<evidence type="ECO:0000313" key="5">
    <source>
        <dbReference type="Proteomes" id="UP000244496"/>
    </source>
</evidence>
<feature type="domain" description="N-acetyltransferase" evidence="3">
    <location>
        <begin position="1"/>
        <end position="162"/>
    </location>
</feature>
<dbReference type="CDD" id="cd04301">
    <property type="entry name" value="NAT_SF"/>
    <property type="match status" value="1"/>
</dbReference>
<dbReference type="RefSeq" id="WP_108434776.1">
    <property type="nucleotide sequence ID" value="NZ_CP028918.1"/>
</dbReference>